<dbReference type="AlphaFoldDB" id="A0A2U3P3V2"/>
<dbReference type="SUPFAM" id="SSF48008">
    <property type="entry name" value="GntR ligand-binding domain-like"/>
    <property type="match status" value="1"/>
</dbReference>
<gene>
    <name evidence="5" type="ORF">MNAB215_618</name>
</gene>
<dbReference type="Pfam" id="PF00392">
    <property type="entry name" value="GntR"/>
    <property type="match status" value="1"/>
</dbReference>
<feature type="domain" description="HTH gntR-type" evidence="4">
    <location>
        <begin position="9"/>
        <end position="76"/>
    </location>
</feature>
<dbReference type="Pfam" id="PF07729">
    <property type="entry name" value="FCD"/>
    <property type="match status" value="1"/>
</dbReference>
<dbReference type="Gene3D" id="1.20.120.530">
    <property type="entry name" value="GntR ligand-binding domain-like"/>
    <property type="match status" value="1"/>
</dbReference>
<dbReference type="EMBL" id="FUEZ01000003">
    <property type="protein sequence ID" value="SPM38441.1"/>
    <property type="molecule type" value="Genomic_DNA"/>
</dbReference>
<evidence type="ECO:0000256" key="3">
    <source>
        <dbReference type="ARBA" id="ARBA00023163"/>
    </source>
</evidence>
<dbReference type="SUPFAM" id="SSF46785">
    <property type="entry name" value="Winged helix' DNA-binding domain"/>
    <property type="match status" value="1"/>
</dbReference>
<dbReference type="Proteomes" id="UP000240424">
    <property type="component" value="Unassembled WGS sequence"/>
</dbReference>
<organism evidence="5 6">
    <name type="scientific">Mycobacterium numidiamassiliense</name>
    <dbReference type="NCBI Taxonomy" id="1841861"/>
    <lineage>
        <taxon>Bacteria</taxon>
        <taxon>Bacillati</taxon>
        <taxon>Actinomycetota</taxon>
        <taxon>Actinomycetes</taxon>
        <taxon>Mycobacteriales</taxon>
        <taxon>Mycobacteriaceae</taxon>
        <taxon>Mycobacterium</taxon>
    </lineage>
</organism>
<dbReference type="PROSITE" id="PS50949">
    <property type="entry name" value="HTH_GNTR"/>
    <property type="match status" value="1"/>
</dbReference>
<dbReference type="InterPro" id="IPR036390">
    <property type="entry name" value="WH_DNA-bd_sf"/>
</dbReference>
<proteinExistence type="predicted"/>
<dbReference type="GO" id="GO:0003700">
    <property type="term" value="F:DNA-binding transcription factor activity"/>
    <property type="evidence" value="ECO:0007669"/>
    <property type="project" value="InterPro"/>
</dbReference>
<reference evidence="5 6" key="1">
    <citation type="submission" date="2017-01" db="EMBL/GenBank/DDBJ databases">
        <authorList>
            <consortium name="Urmite Genomes"/>
        </authorList>
    </citation>
    <scope>NUCLEOTIDE SEQUENCE [LARGE SCALE GENOMIC DNA]</scope>
    <source>
        <strain evidence="5 6">AB215</strain>
    </source>
</reference>
<name>A0A2U3P3V2_9MYCO</name>
<dbReference type="InterPro" id="IPR000524">
    <property type="entry name" value="Tscrpt_reg_HTH_GntR"/>
</dbReference>
<keyword evidence="6" id="KW-1185">Reference proteome</keyword>
<dbReference type="InterPro" id="IPR011711">
    <property type="entry name" value="GntR_C"/>
</dbReference>
<feature type="non-terminal residue" evidence="5">
    <location>
        <position position="1"/>
    </location>
</feature>
<dbReference type="PANTHER" id="PTHR43537:SF24">
    <property type="entry name" value="GLUCONATE OPERON TRANSCRIPTIONAL REPRESSOR"/>
    <property type="match status" value="1"/>
</dbReference>
<keyword evidence="3" id="KW-0804">Transcription</keyword>
<keyword evidence="2 5" id="KW-0238">DNA-binding</keyword>
<dbReference type="Gene3D" id="1.10.10.10">
    <property type="entry name" value="Winged helix-like DNA-binding domain superfamily/Winged helix DNA-binding domain"/>
    <property type="match status" value="1"/>
</dbReference>
<dbReference type="SMART" id="SM00345">
    <property type="entry name" value="HTH_GNTR"/>
    <property type="match status" value="1"/>
</dbReference>
<keyword evidence="1" id="KW-0805">Transcription regulation</keyword>
<dbReference type="SMART" id="SM00895">
    <property type="entry name" value="FCD"/>
    <property type="match status" value="1"/>
</dbReference>
<dbReference type="PANTHER" id="PTHR43537">
    <property type="entry name" value="TRANSCRIPTIONAL REGULATOR, GNTR FAMILY"/>
    <property type="match status" value="1"/>
</dbReference>
<evidence type="ECO:0000256" key="2">
    <source>
        <dbReference type="ARBA" id="ARBA00023125"/>
    </source>
</evidence>
<evidence type="ECO:0000259" key="4">
    <source>
        <dbReference type="PROSITE" id="PS50949"/>
    </source>
</evidence>
<sequence>VAVKNSRPATAKDRALDYVKTQVLTGAFPGGELISEGDVAAALGMSRTPVREAFLRLEADGLLRLYPQRGALVVPVSPGEVRAVIEARLVLEQFAVGKVVGRGGPACAVVFERLSGELRRQHEAAAAGDWREFLESDRAFHAITLEESGNAILSSFYSTLRDRQMRMIGESALRDPHRPTTIMDEHREIAEALCNGDEQRVLHAVQTHLASTVRAIGLAVDSPLFGG</sequence>
<evidence type="ECO:0000313" key="5">
    <source>
        <dbReference type="EMBL" id="SPM38441.1"/>
    </source>
</evidence>
<evidence type="ECO:0000313" key="6">
    <source>
        <dbReference type="Proteomes" id="UP000240424"/>
    </source>
</evidence>
<dbReference type="STRING" id="1841861.GCA_900157365_04821"/>
<dbReference type="InterPro" id="IPR008920">
    <property type="entry name" value="TF_FadR/GntR_C"/>
</dbReference>
<accession>A0A2U3P3V2</accession>
<evidence type="ECO:0000256" key="1">
    <source>
        <dbReference type="ARBA" id="ARBA00023015"/>
    </source>
</evidence>
<protein>
    <submittedName>
        <fullName evidence="5">DNA-binding transcriptional regulator, GntR family</fullName>
    </submittedName>
</protein>
<dbReference type="GO" id="GO:0003677">
    <property type="term" value="F:DNA binding"/>
    <property type="evidence" value="ECO:0007669"/>
    <property type="project" value="UniProtKB-KW"/>
</dbReference>
<dbReference type="PRINTS" id="PR00035">
    <property type="entry name" value="HTHGNTR"/>
</dbReference>
<dbReference type="InterPro" id="IPR036388">
    <property type="entry name" value="WH-like_DNA-bd_sf"/>
</dbReference>